<dbReference type="SUPFAM" id="SSF54447">
    <property type="entry name" value="ssDNA-binding transcriptional regulator domain"/>
    <property type="match status" value="1"/>
</dbReference>
<gene>
    <name evidence="9" type="ORF">ACLA_079470</name>
</gene>
<dbReference type="GO" id="GO:0003677">
    <property type="term" value="F:DNA binding"/>
    <property type="evidence" value="ECO:0007669"/>
    <property type="project" value="UniProtKB-KW"/>
</dbReference>
<keyword evidence="4" id="KW-0238">DNA-binding</keyword>
<dbReference type="KEGG" id="act:ACLA_079470"/>
<dbReference type="VEuPathDB" id="FungiDB:ACLA_079470"/>
<evidence type="ECO:0000256" key="1">
    <source>
        <dbReference type="ARBA" id="ARBA00004123"/>
    </source>
</evidence>
<dbReference type="InterPro" id="IPR003173">
    <property type="entry name" value="PC4_C"/>
</dbReference>
<evidence type="ECO:0000256" key="6">
    <source>
        <dbReference type="ARBA" id="ARBA00023242"/>
    </source>
</evidence>
<name>A1CSH6_ASPCL</name>
<feature type="region of interest" description="Disordered" evidence="7">
    <location>
        <begin position="122"/>
        <end position="172"/>
    </location>
</feature>
<dbReference type="STRING" id="344612.A1CSH6"/>
<proteinExistence type="inferred from homology"/>
<evidence type="ECO:0000313" key="10">
    <source>
        <dbReference type="Proteomes" id="UP000006701"/>
    </source>
</evidence>
<evidence type="ECO:0000256" key="7">
    <source>
        <dbReference type="SAM" id="MobiDB-lite"/>
    </source>
</evidence>
<evidence type="ECO:0000256" key="3">
    <source>
        <dbReference type="ARBA" id="ARBA00023015"/>
    </source>
</evidence>
<comment type="subcellular location">
    <subcellularLocation>
        <location evidence="1">Nucleus</location>
    </subcellularLocation>
</comment>
<dbReference type="EMBL" id="DS027060">
    <property type="protein sequence ID" value="EAW06263.1"/>
    <property type="molecule type" value="Genomic_DNA"/>
</dbReference>
<keyword evidence="10" id="KW-1185">Reference proteome</keyword>
<keyword evidence="3" id="KW-0805">Transcription regulation</keyword>
<dbReference type="GO" id="GO:0003713">
    <property type="term" value="F:transcription coactivator activity"/>
    <property type="evidence" value="ECO:0007669"/>
    <property type="project" value="InterPro"/>
</dbReference>
<sequence length="172" mass="19114">MPSGSRKRVSGAVDDFIDGGQFPPKRAKMEKSKRDTEAAHQSIGSAQNWRLDASGDKFWELSKMRRVTVSSFRGKTFINIREYYERDGQELPGKKGISLPIDQFSSLVTLLPDIETALRESGQFISRPDYGGDDGQADEVPRDGTEPSMGADVVYSSRKNIDATSDEDESEE</sequence>
<dbReference type="HOGENOM" id="CLU_104273_0_0_1"/>
<keyword evidence="6" id="KW-0539">Nucleus</keyword>
<evidence type="ECO:0000313" key="9">
    <source>
        <dbReference type="EMBL" id="EAW06263.1"/>
    </source>
</evidence>
<dbReference type="OMA" id="NPFWELS"/>
<evidence type="ECO:0000256" key="4">
    <source>
        <dbReference type="ARBA" id="ARBA00023125"/>
    </source>
</evidence>
<dbReference type="Pfam" id="PF02229">
    <property type="entry name" value="PC4"/>
    <property type="match status" value="1"/>
</dbReference>
<dbReference type="InterPro" id="IPR009044">
    <property type="entry name" value="ssDNA-bd_transcriptional_reg"/>
</dbReference>
<feature type="domain" description="Transcriptional coactivator p15 (PC4) C-terminal" evidence="8">
    <location>
        <begin position="59"/>
        <end position="108"/>
    </location>
</feature>
<dbReference type="InterPro" id="IPR045125">
    <property type="entry name" value="Sub1/Tcp4-like"/>
</dbReference>
<dbReference type="GeneID" id="4700006"/>
<feature type="region of interest" description="Disordered" evidence="7">
    <location>
        <begin position="1"/>
        <end position="46"/>
    </location>
</feature>
<dbReference type="AlphaFoldDB" id="A1CSH6"/>
<dbReference type="Gene3D" id="2.30.31.10">
    <property type="entry name" value="Transcriptional Coactivator Pc4, Chain A"/>
    <property type="match status" value="1"/>
</dbReference>
<protein>
    <submittedName>
        <fullName evidence="9">RNA polymerase II transcriptional coactivator, putative</fullName>
    </submittedName>
</protein>
<dbReference type="GO" id="GO:0060261">
    <property type="term" value="P:positive regulation of transcription initiation by RNA polymerase II"/>
    <property type="evidence" value="ECO:0007669"/>
    <property type="project" value="InterPro"/>
</dbReference>
<dbReference type="RefSeq" id="XP_001267689.1">
    <property type="nucleotide sequence ID" value="XM_001267688.1"/>
</dbReference>
<comment type="similarity">
    <text evidence="2">Belongs to the transcriptional coactivator PC4 family.</text>
</comment>
<dbReference type="OrthoDB" id="2505440at2759"/>
<dbReference type="PANTHER" id="PTHR13215">
    <property type="entry name" value="RNA POLYMERASE II TRANSCRIPTIONAL COACTIVATOR"/>
    <property type="match status" value="1"/>
</dbReference>
<accession>A1CSH6</accession>
<dbReference type="eggNOG" id="KOG2712">
    <property type="taxonomic scope" value="Eukaryota"/>
</dbReference>
<dbReference type="GO" id="GO:0005634">
    <property type="term" value="C:nucleus"/>
    <property type="evidence" value="ECO:0007669"/>
    <property type="project" value="UniProtKB-SubCell"/>
</dbReference>
<reference evidence="9 10" key="1">
    <citation type="journal article" date="2008" name="PLoS Genet.">
        <title>Genomic islands in the pathogenic filamentous fungus Aspergillus fumigatus.</title>
        <authorList>
            <person name="Fedorova N.D."/>
            <person name="Khaldi N."/>
            <person name="Joardar V.S."/>
            <person name="Maiti R."/>
            <person name="Amedeo P."/>
            <person name="Anderson M.J."/>
            <person name="Crabtree J."/>
            <person name="Silva J.C."/>
            <person name="Badger J.H."/>
            <person name="Albarraq A."/>
            <person name="Angiuoli S."/>
            <person name="Bussey H."/>
            <person name="Bowyer P."/>
            <person name="Cotty P.J."/>
            <person name="Dyer P.S."/>
            <person name="Egan A."/>
            <person name="Galens K."/>
            <person name="Fraser-Liggett C.M."/>
            <person name="Haas B.J."/>
            <person name="Inman J.M."/>
            <person name="Kent R."/>
            <person name="Lemieux S."/>
            <person name="Malavazi I."/>
            <person name="Orvis J."/>
            <person name="Roemer T."/>
            <person name="Ronning C.M."/>
            <person name="Sundaram J.P."/>
            <person name="Sutton G."/>
            <person name="Turner G."/>
            <person name="Venter J.C."/>
            <person name="White O.R."/>
            <person name="Whitty B.R."/>
            <person name="Youngman P."/>
            <person name="Wolfe K.H."/>
            <person name="Goldman G.H."/>
            <person name="Wortman J.R."/>
            <person name="Jiang B."/>
            <person name="Denning D.W."/>
            <person name="Nierman W.C."/>
        </authorList>
    </citation>
    <scope>NUCLEOTIDE SEQUENCE [LARGE SCALE GENOMIC DNA]</scope>
    <source>
        <strain evidence="10">ATCC 1007 / CBS 513.65 / DSM 816 / NCTC 3887 / NRRL 1</strain>
    </source>
</reference>
<evidence type="ECO:0000256" key="5">
    <source>
        <dbReference type="ARBA" id="ARBA00023163"/>
    </source>
</evidence>
<dbReference type="FunFam" id="2.30.31.10:FF:000006">
    <property type="entry name" value="Putative RNA polymerase II transcriptional coactivator"/>
    <property type="match status" value="1"/>
</dbReference>
<dbReference type="Proteomes" id="UP000006701">
    <property type="component" value="Unassembled WGS sequence"/>
</dbReference>
<feature type="compositionally biased region" description="Basic and acidic residues" evidence="7">
    <location>
        <begin position="27"/>
        <end position="38"/>
    </location>
</feature>
<keyword evidence="5" id="KW-0804">Transcription</keyword>
<organism evidence="9 10">
    <name type="scientific">Aspergillus clavatus (strain ATCC 1007 / CBS 513.65 / DSM 816 / NCTC 3887 / NRRL 1 / QM 1276 / 107)</name>
    <dbReference type="NCBI Taxonomy" id="344612"/>
    <lineage>
        <taxon>Eukaryota</taxon>
        <taxon>Fungi</taxon>
        <taxon>Dikarya</taxon>
        <taxon>Ascomycota</taxon>
        <taxon>Pezizomycotina</taxon>
        <taxon>Eurotiomycetes</taxon>
        <taxon>Eurotiomycetidae</taxon>
        <taxon>Eurotiales</taxon>
        <taxon>Aspergillaceae</taxon>
        <taxon>Aspergillus</taxon>
        <taxon>Aspergillus subgen. Fumigati</taxon>
    </lineage>
</organism>
<evidence type="ECO:0000259" key="8">
    <source>
        <dbReference type="Pfam" id="PF02229"/>
    </source>
</evidence>
<evidence type="ECO:0000256" key="2">
    <source>
        <dbReference type="ARBA" id="ARBA00009001"/>
    </source>
</evidence>